<dbReference type="EMBL" id="SRPW01000563">
    <property type="protein sequence ID" value="KAG6013663.1"/>
    <property type="molecule type" value="Genomic_DNA"/>
</dbReference>
<evidence type="ECO:0000313" key="4">
    <source>
        <dbReference type="EMBL" id="KAG6013663.1"/>
    </source>
</evidence>
<keyword evidence="5" id="KW-1185">Reference proteome</keyword>
<dbReference type="PRINTS" id="PR00081">
    <property type="entry name" value="GDHRDH"/>
</dbReference>
<dbReference type="GO" id="GO:0016616">
    <property type="term" value="F:oxidoreductase activity, acting on the CH-OH group of donors, NAD or NADP as acceptor"/>
    <property type="evidence" value="ECO:0007669"/>
    <property type="project" value="TreeGrafter"/>
</dbReference>
<evidence type="ECO:0000256" key="1">
    <source>
        <dbReference type="ARBA" id="ARBA00006484"/>
    </source>
</evidence>
<evidence type="ECO:0000256" key="3">
    <source>
        <dbReference type="ARBA" id="ARBA00023002"/>
    </source>
</evidence>
<keyword evidence="3" id="KW-0560">Oxidoreductase</keyword>
<evidence type="ECO:0000313" key="5">
    <source>
        <dbReference type="Proteomes" id="UP000748025"/>
    </source>
</evidence>
<dbReference type="Proteomes" id="UP000748025">
    <property type="component" value="Unassembled WGS sequence"/>
</dbReference>
<dbReference type="PROSITE" id="PS00061">
    <property type="entry name" value="ADH_SHORT"/>
    <property type="match status" value="1"/>
</dbReference>
<dbReference type="PANTHER" id="PTHR42760">
    <property type="entry name" value="SHORT-CHAIN DEHYDROGENASES/REDUCTASES FAMILY MEMBER"/>
    <property type="match status" value="1"/>
</dbReference>
<dbReference type="Pfam" id="PF00106">
    <property type="entry name" value="adh_short"/>
    <property type="match status" value="1"/>
</dbReference>
<proteinExistence type="inferred from homology"/>
<comment type="similarity">
    <text evidence="1">Belongs to the short-chain dehydrogenases/reductases (SDR) family.</text>
</comment>
<dbReference type="GO" id="GO:0006633">
    <property type="term" value="P:fatty acid biosynthetic process"/>
    <property type="evidence" value="ECO:0007669"/>
    <property type="project" value="TreeGrafter"/>
</dbReference>
<evidence type="ECO:0000256" key="2">
    <source>
        <dbReference type="ARBA" id="ARBA00022857"/>
    </source>
</evidence>
<name>A0A9P7NF60_9HYPO</name>
<dbReference type="PANTHER" id="PTHR42760:SF127">
    <property type="entry name" value="3-KETOACYL-ACYL CARRIER PROTEIN REDUCTASE-RELATED"/>
    <property type="match status" value="1"/>
</dbReference>
<dbReference type="OrthoDB" id="417891at2759"/>
<gene>
    <name evidence="4" type="ORF">E4U43_007177</name>
</gene>
<dbReference type="InterPro" id="IPR020904">
    <property type="entry name" value="Sc_DH/Rdtase_CS"/>
</dbReference>
<comment type="caution">
    <text evidence="4">The sequence shown here is derived from an EMBL/GenBank/DDBJ whole genome shotgun (WGS) entry which is preliminary data.</text>
</comment>
<dbReference type="InterPro" id="IPR036291">
    <property type="entry name" value="NAD(P)-bd_dom_sf"/>
</dbReference>
<accession>A0A9P7NF60</accession>
<dbReference type="InterPro" id="IPR002347">
    <property type="entry name" value="SDR_fam"/>
</dbReference>
<keyword evidence="2" id="KW-0521">NADP</keyword>
<dbReference type="CDD" id="cd05233">
    <property type="entry name" value="SDR_c"/>
    <property type="match status" value="1"/>
</dbReference>
<dbReference type="SUPFAM" id="SSF51735">
    <property type="entry name" value="NAD(P)-binding Rossmann-fold domains"/>
    <property type="match status" value="1"/>
</dbReference>
<dbReference type="FunFam" id="3.40.50.720:FF:000173">
    <property type="entry name" value="3-oxoacyl-[acyl-carrier protein] reductase"/>
    <property type="match status" value="1"/>
</dbReference>
<dbReference type="AlphaFoldDB" id="A0A9P7NF60"/>
<organism evidence="4 5">
    <name type="scientific">Claviceps pusilla</name>
    <dbReference type="NCBI Taxonomy" id="123648"/>
    <lineage>
        <taxon>Eukaryota</taxon>
        <taxon>Fungi</taxon>
        <taxon>Dikarya</taxon>
        <taxon>Ascomycota</taxon>
        <taxon>Pezizomycotina</taxon>
        <taxon>Sordariomycetes</taxon>
        <taxon>Hypocreomycetidae</taxon>
        <taxon>Hypocreales</taxon>
        <taxon>Clavicipitaceae</taxon>
        <taxon>Claviceps</taxon>
    </lineage>
</organism>
<sequence length="282" mass="29277">MTAVQTHHLRPVDNNVRNRLALVTGASGGIGAACAAGLAAEGCDVVLHYSANEHKAASLAAHLGGLYPSQLFVTAQADFTDRESTRSLVPSILARPDLASRHTALSVLVANAGTGRRARDPDVIGEALWDDMMEVNTRSQFVVTRACVEGMRAQCWGRVILVGSIAARGGGINGCHYAASKGALRSMGLNLAAVLAGEGITVNIVAPAMIGETGMIPTPIGRTWDSNTDLQTLSETDVGLSIAAAVPVQRLGTPDEVANVVIMFAKTGYITGQEVLIAGGLR</sequence>
<reference evidence="4" key="1">
    <citation type="journal article" date="2020" name="bioRxiv">
        <title>Whole genome comparisons of ergot fungi reveals the divergence and evolution of species within the genus Claviceps are the result of varying mechanisms driving genome evolution and host range expansion.</title>
        <authorList>
            <person name="Wyka S.A."/>
            <person name="Mondo S.J."/>
            <person name="Liu M."/>
            <person name="Dettman J."/>
            <person name="Nalam V."/>
            <person name="Broders K.D."/>
        </authorList>
    </citation>
    <scope>NUCLEOTIDE SEQUENCE</scope>
    <source>
        <strain evidence="4">CCC 602</strain>
    </source>
</reference>
<protein>
    <submittedName>
        <fullName evidence="4">Uncharacterized protein</fullName>
    </submittedName>
</protein>
<dbReference type="GO" id="GO:0048038">
    <property type="term" value="F:quinone binding"/>
    <property type="evidence" value="ECO:0007669"/>
    <property type="project" value="TreeGrafter"/>
</dbReference>
<dbReference type="Gene3D" id="3.40.50.720">
    <property type="entry name" value="NAD(P)-binding Rossmann-like Domain"/>
    <property type="match status" value="1"/>
</dbReference>